<sequence length="2957" mass="324507">MTTGQVKTTSDTVIKQHTLSQESVAPPLPKPRSSGPISSPLISVLQESDVKSETESDTDTITFSDSTIRVHPPSASVRKQSMFTGSSDTSNHEGSETEATDIAVSQISGVPTTVSSAVTVFTQQHSHTEDEEAIGSSDSEAEYLAKCMDKPLAYENTAFVEDDGSSKPSSRSGSLDDSKEIPVIPGKRALFEKSLEQTLPLAASSKVYGRSASLPTDDLIAFDHNGGVRAKKQYFEAQIKKEMVVEQLMTQLEEEASPEHKAISQAAVDQDNISVESGSYVGSLMEDVKLKHISDIRSTSITDAPEKYVQKPSYVTEDDKTELEVDKVSGTKAVSVKDIAKDFEKESFAPCQGVVVPSTSLHEASDYTLKGAAGDFEQQIVKPELLRDVIEEGKAMKDTESAFESKVQASVPEVADGLTGSATEDDATIIENVMEMRYDVSDIDFPSETLEEETANQLADVIHFKTENITKPSDSLEVHVDKSEIEETEKMCDIEEDIKGVDPNRTEGEVIPSITVTLSGKQKRDSCSQGESEDTASESDVTPEEHPLYQPEEHVHDTVWEVPVQEQPESLLKETVEDIPIEKQVIVEKDEDEGSEMSLKMSEEEARIIAEQVVESIEAEVAKRSDLIADTVSPPVPPPETAESQVTEYLRQLASKEELEPQEVQLMESVLARKHREEMKKLSRTDTGTSSMEITDEDLRSSGVETDLSPLDSHVGRVQERAMSDDTQHDDVSVKLQGEEVVEKTLAEVRESLEAAQEQLIEQHMKKEEVVQKKESPSEFEFKVLTFEKTLGESIKESHYEEVSATAENVESMNDGVTISQTTDIGMKEKDDWVTELKNVERTEISVGKDGTQKITDTKQQILDERDVKCKESRFEDAAMMRKDEGLTGEHRVSASFLDQEELSSLCKITETQTETEHGVQATKVTENKGVSQAVSEEKLVIETKLEEGHDGSAYEKEDITRTHTESSKLEEKETKIQEGTEEDLKTAFRGQTDSCSVEERKVERLSTSTVVDKKERSTERETSVSETSKSNQKTEEATKTERKVEIKKIFKMDSDVLETTTIDQVMPTLTEGIELSHESIRLTEKEMIRTSSEESQRSLSQDESTKSPVDSSSSSGRRAETETVRVVERPDGTEAIVVVLRHPQQSKPDAESSSSGERSGSATLRADRRSGADFEAWSSSGESHYHSFEQTSESGRTSSRPCSSDIEALMAGVGTAGSSEYESALTSQEFSARSASHDYHTAVSSLSSRDSMKSLDSESSGHLASIEISSEASETLVPSALELEKDMEGASGMLVMDDEDIEHRELESSQPLGMEAVVETYDEVPHISDGRQSPFEIISESDVLDYHSEDIGGSEDEEVDIAESKGTPPTLSTDESGEDERPHCMKRSHEMIFQPEPMPIITDSPLSESGTEEKFGSSVEEGSILSVSLSSASDAAGLRTVIELSRADSERMDVSVTSEQLTVSGTSEQLSLEEIDQTTLTETQFVESGTCTFPTSSSGRDLHLSSVTITTSSVDECGVQSVCTQVTSQSHTPVQKDEDDDGSQERTTERHSDDFPQSNGPTQVDYVPEYDDDYDESRKRHLGHRRKESTSSFIPSVLPIMTSAAPAQIARPLPDLSPLKFDIIEGVEDMAESDKYSETGTLTLKEVCSDEKKDVDEAERLEEESYQTEADQGFHRDLREGRVLLEDVAGIEEDAEGELDTSRPQSQVSKSDSEGHRPVSSGFSDDRPDSELAELLKQCSDGGKDLEDPIERPLSPEPVDECEIKDDTPEFSSEAQASVTELEMEYSGAFSRSVEYASHVSPIREERIGMQYDEACSVIEQHSDREDDMAEAEAAFQMTAHVFSVVPPSLPATIPEDLAAEKHELETRDRTLKESRRHQDIIMTSPASIPDITVTQHMTPLVDRGFHYPDFELEDELMVAKSAPQTPASASSRASSETETDQGREYVLEDEEHDDYIREEPELEHSQEDKHIECQSMDEVSVTEDKTVYESEVKEGIKAEPASPTSESPETDSFEMLEKPDLTDEYVVIEEVGKEAEEHDTEGKSVQIQKKSQVVKKKHDPGDELISSPPAPATRMTELKYYPEPGEDMGPFPFDSDSPPNATVTKKSVGVRAHDLGYDGEEGEYDKDVEAGRKWIEMQFQGDTAAATAVAGYGYEMDFERGPLEDIKEEEVNDFDQSSSKVGSMGSYKGSIGSFGSVKESLSSTPEYDVLAGRKFFTRSGEHDDVSMSSLQEFEQLEHQIALEASRKRSHGSQDSLNGNNKRCGRSGQGDDVSLSSLKEFEGLETACIEAAKIETRAKEEEALLSEIEEGHESQVSESESCETMSVSDGRGVLGGGGESVDSDDYEKRMFEIDEIIRQAQSNVERFVDPKDDVTESVGRGDSLEEVARVPELDLDQPLYLFTGKVTTGWREAGSDVMCTSSDSLEMKDKSSALHASTDSLDLKTIADVMTTSADSVELQMQLSGRGDIMTDSMELPGDSAMMATSTDSLDLGGGAAAGATVMTDSIEEEEEEMSVLGQAEGQGSGSGGHDQSSSSGREGDFSSSGKDDNSAEHGRVPPPRSDMMLGSTDSLEPSSSTATHATYQYETDSVMSSSFTSGGSNTMVSSTDTLDPTGTGAGGLDAIDLAAAARSAGVWFDDVNGSGGKPFVTEVIEPSEEDEFSHTIRRTVELPPEIRKVSFHGPDAERALREYVERFAPGDDVSETQEVDSEGNVHIKRVVQRRVVVRSEDMTDTELTGPELEEYLRHVSSGEYEQASGEDVPESDYTHLMTSITGGAESFTSPPEVVTHHTYVTRHMIHPTPGAVVTTTTQQGLTTTTTPNLTGDLVLGDWEQHQSVSREESGMQRATRGVQPQPPCRHPPLHDISIDEDDTEVDFHEHDWRFVSEPTPELPEEGEGIAPGDAAENVFETTQTQTRVVDGKTVTTTTTTKTTKEQGSMQEHHDKDSFDKDDLGKLK</sequence>
<feature type="region of interest" description="Disordered" evidence="2">
    <location>
        <begin position="1349"/>
        <end position="1385"/>
    </location>
</feature>
<feature type="compositionally biased region" description="Low complexity" evidence="2">
    <location>
        <begin position="1107"/>
        <end position="1116"/>
    </location>
</feature>
<feature type="compositionally biased region" description="Polar residues" evidence="2">
    <location>
        <begin position="77"/>
        <end position="89"/>
    </location>
</feature>
<feature type="compositionally biased region" description="Basic and acidic residues" evidence="2">
    <location>
        <begin position="1743"/>
        <end position="1752"/>
    </location>
</feature>
<keyword evidence="4" id="KW-1185">Reference proteome</keyword>
<feature type="region of interest" description="Disordered" evidence="2">
    <location>
        <begin position="515"/>
        <end position="547"/>
    </location>
</feature>
<dbReference type="OMA" id="MEYSSAY"/>
<feature type="compositionally biased region" description="Basic and acidic residues" evidence="2">
    <location>
        <begin position="2539"/>
        <end position="2557"/>
    </location>
</feature>
<feature type="region of interest" description="Disordered" evidence="2">
    <location>
        <begin position="2036"/>
        <end position="2108"/>
    </location>
</feature>
<feature type="compositionally biased region" description="Polar residues" evidence="2">
    <location>
        <begin position="2569"/>
        <end position="2580"/>
    </location>
</feature>
<feature type="region of interest" description="Disordered" evidence="2">
    <location>
        <begin position="2916"/>
        <end position="2957"/>
    </location>
</feature>
<feature type="region of interest" description="Disordered" evidence="2">
    <location>
        <begin position="1233"/>
        <end position="1274"/>
    </location>
</feature>
<evidence type="ECO:0000313" key="4">
    <source>
        <dbReference type="Proteomes" id="UP000027135"/>
    </source>
</evidence>
<feature type="compositionally biased region" description="Polar residues" evidence="2">
    <location>
        <begin position="1178"/>
        <end position="1203"/>
    </location>
</feature>
<feature type="compositionally biased region" description="Low complexity" evidence="2">
    <location>
        <begin position="1258"/>
        <end position="1274"/>
    </location>
</feature>
<feature type="region of interest" description="Disordered" evidence="2">
    <location>
        <begin position="1995"/>
        <end position="2014"/>
    </location>
</feature>
<feature type="compositionally biased region" description="Acidic residues" evidence="2">
    <location>
        <begin position="1353"/>
        <end position="1362"/>
    </location>
</feature>
<feature type="compositionally biased region" description="Basic and acidic residues" evidence="2">
    <location>
        <begin position="1118"/>
        <end position="1133"/>
    </location>
</feature>
<feature type="compositionally biased region" description="Basic and acidic residues" evidence="2">
    <location>
        <begin position="943"/>
        <end position="987"/>
    </location>
</feature>
<feature type="region of interest" description="Disordered" evidence="2">
    <location>
        <begin position="1693"/>
        <end position="1775"/>
    </location>
</feature>
<gene>
    <name evidence="3" type="ORF">L798_07346</name>
</gene>
<feature type="region of interest" description="Disordered" evidence="2">
    <location>
        <begin position="943"/>
        <end position="1044"/>
    </location>
</feature>
<dbReference type="InParanoid" id="A0A067R8N8"/>
<keyword evidence="1" id="KW-0175">Coiled coil</keyword>
<reference evidence="3 4" key="1">
    <citation type="journal article" date="2014" name="Nat. Commun.">
        <title>Molecular traces of alternative social organization in a termite genome.</title>
        <authorList>
            <person name="Terrapon N."/>
            <person name="Li C."/>
            <person name="Robertson H.M."/>
            <person name="Ji L."/>
            <person name="Meng X."/>
            <person name="Booth W."/>
            <person name="Chen Z."/>
            <person name="Childers C.P."/>
            <person name="Glastad K.M."/>
            <person name="Gokhale K."/>
            <person name="Gowin J."/>
            <person name="Gronenberg W."/>
            <person name="Hermansen R.A."/>
            <person name="Hu H."/>
            <person name="Hunt B.G."/>
            <person name="Huylmans A.K."/>
            <person name="Khalil S.M."/>
            <person name="Mitchell R.D."/>
            <person name="Munoz-Torres M.C."/>
            <person name="Mustard J.A."/>
            <person name="Pan H."/>
            <person name="Reese J.T."/>
            <person name="Scharf M.E."/>
            <person name="Sun F."/>
            <person name="Vogel H."/>
            <person name="Xiao J."/>
            <person name="Yang W."/>
            <person name="Yang Z."/>
            <person name="Yang Z."/>
            <person name="Zhou J."/>
            <person name="Zhu J."/>
            <person name="Brent C.S."/>
            <person name="Elsik C.G."/>
            <person name="Goodisman M.A."/>
            <person name="Liberles D.A."/>
            <person name="Roe R.M."/>
            <person name="Vargo E.L."/>
            <person name="Vilcinskas A."/>
            <person name="Wang J."/>
            <person name="Bornberg-Bauer E."/>
            <person name="Korb J."/>
            <person name="Zhang G."/>
            <person name="Liebig J."/>
        </authorList>
    </citation>
    <scope>NUCLEOTIDE SEQUENCE [LARGE SCALE GENOMIC DNA]</scope>
    <source>
        <tissue evidence="3">Whole organism</tissue>
    </source>
</reference>
<feature type="compositionally biased region" description="Low complexity" evidence="2">
    <location>
        <begin position="2593"/>
        <end position="2605"/>
    </location>
</feature>
<feature type="region of interest" description="Disordered" evidence="2">
    <location>
        <begin position="1"/>
        <end position="98"/>
    </location>
</feature>
<feature type="compositionally biased region" description="Basic and acidic residues" evidence="2">
    <location>
        <begin position="1033"/>
        <end position="1044"/>
    </location>
</feature>
<feature type="compositionally biased region" description="Low complexity" evidence="2">
    <location>
        <begin position="1152"/>
        <end position="1162"/>
    </location>
</feature>
<feature type="region of interest" description="Disordered" evidence="2">
    <location>
        <begin position="159"/>
        <end position="181"/>
    </location>
</feature>
<feature type="region of interest" description="Disordered" evidence="2">
    <location>
        <begin position="2309"/>
        <end position="2347"/>
    </location>
</feature>
<feature type="compositionally biased region" description="Acidic residues" evidence="2">
    <location>
        <begin position="1657"/>
        <end position="1667"/>
    </location>
</feature>
<feature type="compositionally biased region" description="Basic and acidic residues" evidence="2">
    <location>
        <begin position="2940"/>
        <end position="2957"/>
    </location>
</feature>
<feature type="region of interest" description="Disordered" evidence="2">
    <location>
        <begin position="2840"/>
        <end position="2861"/>
    </location>
</feature>
<evidence type="ECO:0000256" key="2">
    <source>
        <dbReference type="SAM" id="MobiDB-lite"/>
    </source>
</evidence>
<name>A0A067R8N8_ZOONE</name>
<feature type="region of interest" description="Disordered" evidence="2">
    <location>
        <begin position="2470"/>
        <end position="2497"/>
    </location>
</feature>
<feature type="compositionally biased region" description="Polar residues" evidence="2">
    <location>
        <begin position="1"/>
        <end position="23"/>
    </location>
</feature>
<dbReference type="STRING" id="136037.A0A067R8N8"/>
<feature type="region of interest" description="Disordered" evidence="2">
    <location>
        <begin position="2509"/>
        <end position="2580"/>
    </location>
</feature>
<feature type="region of interest" description="Disordered" evidence="2">
    <location>
        <begin position="2593"/>
        <end position="2614"/>
    </location>
</feature>
<feature type="compositionally biased region" description="Low complexity" evidence="2">
    <location>
        <begin position="2922"/>
        <end position="2931"/>
    </location>
</feature>
<proteinExistence type="predicted"/>
<evidence type="ECO:0000313" key="3">
    <source>
        <dbReference type="EMBL" id="KDR18944.1"/>
    </source>
</evidence>
<feature type="compositionally biased region" description="Basic and acidic residues" evidence="2">
    <location>
        <begin position="1544"/>
        <end position="1555"/>
    </location>
</feature>
<feature type="region of interest" description="Disordered" evidence="2">
    <location>
        <begin position="2243"/>
        <end position="2272"/>
    </location>
</feature>
<organism evidence="3 4">
    <name type="scientific">Zootermopsis nevadensis</name>
    <name type="common">Dampwood termite</name>
    <dbReference type="NCBI Taxonomy" id="136037"/>
    <lineage>
        <taxon>Eukaryota</taxon>
        <taxon>Metazoa</taxon>
        <taxon>Ecdysozoa</taxon>
        <taxon>Arthropoda</taxon>
        <taxon>Hexapoda</taxon>
        <taxon>Insecta</taxon>
        <taxon>Pterygota</taxon>
        <taxon>Neoptera</taxon>
        <taxon>Polyneoptera</taxon>
        <taxon>Dictyoptera</taxon>
        <taxon>Blattodea</taxon>
        <taxon>Blattoidea</taxon>
        <taxon>Termitoidae</taxon>
        <taxon>Termopsidae</taxon>
        <taxon>Zootermopsis</taxon>
    </lineage>
</organism>
<protein>
    <submittedName>
        <fullName evidence="3">Uncharacterized protein</fullName>
    </submittedName>
</protein>
<feature type="compositionally biased region" description="Basic and acidic residues" evidence="2">
    <location>
        <begin position="1081"/>
        <end position="1097"/>
    </location>
</feature>
<dbReference type="EMBL" id="KK852666">
    <property type="protein sequence ID" value="KDR18944.1"/>
    <property type="molecule type" value="Genomic_DNA"/>
</dbReference>
<evidence type="ECO:0000256" key="1">
    <source>
        <dbReference type="SAM" id="Coils"/>
    </source>
</evidence>
<feature type="region of interest" description="Disordered" evidence="2">
    <location>
        <begin position="1653"/>
        <end position="1675"/>
    </location>
</feature>
<dbReference type="Proteomes" id="UP000027135">
    <property type="component" value="Unassembled WGS sequence"/>
</dbReference>
<accession>A0A067R8N8</accession>
<dbReference type="eggNOG" id="ENOG502RX7F">
    <property type="taxonomic scope" value="Eukaryota"/>
</dbReference>
<feature type="compositionally biased region" description="Basic and acidic residues" evidence="2">
    <location>
        <begin position="1012"/>
        <end position="1024"/>
    </location>
</feature>
<feature type="compositionally biased region" description="Low complexity" evidence="2">
    <location>
        <begin position="1922"/>
        <end position="1936"/>
    </location>
</feature>
<feature type="region of interest" description="Disordered" evidence="2">
    <location>
        <begin position="1526"/>
        <end position="1570"/>
    </location>
</feature>
<feature type="region of interest" description="Disordered" evidence="2">
    <location>
        <begin position="1081"/>
        <end position="1204"/>
    </location>
</feature>
<feature type="compositionally biased region" description="Polar residues" evidence="2">
    <location>
        <begin position="2317"/>
        <end position="2326"/>
    </location>
</feature>
<feature type="region of interest" description="Disordered" evidence="2">
    <location>
        <begin position="1922"/>
        <end position="1950"/>
    </location>
</feature>
<feature type="coiled-coil region" evidence="1">
    <location>
        <begin position="739"/>
        <end position="773"/>
    </location>
</feature>